<evidence type="ECO:0000313" key="2">
    <source>
        <dbReference type="Proteomes" id="UP001630127"/>
    </source>
</evidence>
<proteinExistence type="predicted"/>
<comment type="caution">
    <text evidence="1">The sequence shown here is derived from an EMBL/GenBank/DDBJ whole genome shotgun (WGS) entry which is preliminary data.</text>
</comment>
<organism evidence="1 2">
    <name type="scientific">Cinchona calisaya</name>
    <dbReference type="NCBI Taxonomy" id="153742"/>
    <lineage>
        <taxon>Eukaryota</taxon>
        <taxon>Viridiplantae</taxon>
        <taxon>Streptophyta</taxon>
        <taxon>Embryophyta</taxon>
        <taxon>Tracheophyta</taxon>
        <taxon>Spermatophyta</taxon>
        <taxon>Magnoliopsida</taxon>
        <taxon>eudicotyledons</taxon>
        <taxon>Gunneridae</taxon>
        <taxon>Pentapetalae</taxon>
        <taxon>asterids</taxon>
        <taxon>lamiids</taxon>
        <taxon>Gentianales</taxon>
        <taxon>Rubiaceae</taxon>
        <taxon>Cinchonoideae</taxon>
        <taxon>Cinchoneae</taxon>
        <taxon>Cinchona</taxon>
    </lineage>
</organism>
<reference evidence="1 2" key="1">
    <citation type="submission" date="2024-11" db="EMBL/GenBank/DDBJ databases">
        <title>A near-complete genome assembly of Cinchona calisaya.</title>
        <authorList>
            <person name="Lian D.C."/>
            <person name="Zhao X.W."/>
            <person name="Wei L."/>
        </authorList>
    </citation>
    <scope>NUCLEOTIDE SEQUENCE [LARGE SCALE GENOMIC DNA]</scope>
    <source>
        <tissue evidence="1">Nenye</tissue>
    </source>
</reference>
<keyword evidence="2" id="KW-1185">Reference proteome</keyword>
<accession>A0ABD2Z1D0</accession>
<dbReference type="AlphaFoldDB" id="A0ABD2Z1D0"/>
<protein>
    <submittedName>
        <fullName evidence="1">Uncharacterized protein</fullName>
    </submittedName>
</protein>
<evidence type="ECO:0000313" key="1">
    <source>
        <dbReference type="EMBL" id="KAL3512145.1"/>
    </source>
</evidence>
<name>A0ABD2Z1D0_9GENT</name>
<dbReference type="Proteomes" id="UP001630127">
    <property type="component" value="Unassembled WGS sequence"/>
</dbReference>
<sequence>MEMAENKMESGSNQAGLQRLIAAGPEESGGFNLLGLYGNQQLSIDVSNLGFSHPLTSFRQKLIAATPEEIAVFISEG</sequence>
<gene>
    <name evidence="1" type="ORF">ACH5RR_024862</name>
</gene>
<dbReference type="EMBL" id="JBJUIK010000011">
    <property type="protein sequence ID" value="KAL3512145.1"/>
    <property type="molecule type" value="Genomic_DNA"/>
</dbReference>